<name>Q97DC2_CLOAB</name>
<accession>Q97DC2</accession>
<organism evidence="1 2">
    <name type="scientific">Clostridium acetobutylicum (strain ATCC 824 / DSM 792 / JCM 1419 / IAM 19013 / LMG 5710 / NBRC 13948 / NRRL B-527 / VKM B-1787 / 2291 / W)</name>
    <dbReference type="NCBI Taxonomy" id="272562"/>
    <lineage>
        <taxon>Bacteria</taxon>
        <taxon>Bacillati</taxon>
        <taxon>Bacillota</taxon>
        <taxon>Clostridia</taxon>
        <taxon>Eubacteriales</taxon>
        <taxon>Clostridiaceae</taxon>
        <taxon>Clostridium</taxon>
    </lineage>
</organism>
<dbReference type="KEGG" id="cac:CA_C3556"/>
<evidence type="ECO:0000313" key="1">
    <source>
        <dbReference type="EMBL" id="AAK81481.1"/>
    </source>
</evidence>
<evidence type="ECO:0000313" key="2">
    <source>
        <dbReference type="Proteomes" id="UP000000814"/>
    </source>
</evidence>
<reference evidence="1 2" key="1">
    <citation type="journal article" date="2001" name="J. Bacteriol.">
        <title>Genome sequence and comparative analysis of the solvent-producing bacterium Clostridium acetobutylicum.</title>
        <authorList>
            <person name="Nolling J."/>
            <person name="Breton G."/>
            <person name="Omelchenko M.V."/>
            <person name="Makarova K.S."/>
            <person name="Zeng Q."/>
            <person name="Gibson R."/>
            <person name="Lee H.M."/>
            <person name="Dubois J."/>
            <person name="Qiu D."/>
            <person name="Hitti J."/>
            <person name="Wolf Y.I."/>
            <person name="Tatusov R.L."/>
            <person name="Sabathe F."/>
            <person name="Doucette-Stamm L."/>
            <person name="Soucaille P."/>
            <person name="Daly M.J."/>
            <person name="Bennett G.N."/>
            <person name="Koonin E.V."/>
            <person name="Smith D.R."/>
        </authorList>
    </citation>
    <scope>NUCLEOTIDE SEQUENCE [LARGE SCALE GENOMIC DNA]</scope>
    <source>
        <strain evidence="2">ATCC 824 / DSM 792 / JCM 1419 / LMG 5710 / VKM B-1787</strain>
    </source>
</reference>
<protein>
    <submittedName>
        <fullName evidence="1">Probable S-layer protein</fullName>
    </submittedName>
</protein>
<dbReference type="RefSeq" id="WP_010966821.1">
    <property type="nucleotide sequence ID" value="NC_003030.1"/>
</dbReference>
<dbReference type="PIR" id="F97336">
    <property type="entry name" value="F97336"/>
</dbReference>
<dbReference type="AlphaFoldDB" id="Q97DC2"/>
<keyword evidence="2" id="KW-1185">Reference proteome</keyword>
<dbReference type="GeneID" id="45000047"/>
<gene>
    <name evidence="1" type="ordered locus">CA_C3556</name>
</gene>
<proteinExistence type="predicted"/>
<dbReference type="Proteomes" id="UP000000814">
    <property type="component" value="Chromosome"/>
</dbReference>
<sequence>MKLFKTLILKSNLKRLGGGHLGTQNFDVFSKFIGLCLSLKYFILKYKSKFYNEDKINKLDGNIDTHDSDIKSIREFNESSDIVREDSVYTAEKYRINVSSSLGDIIVIPNEINMYRHRMIFREKNCTQLTYYYG</sequence>
<dbReference type="EMBL" id="AE001437">
    <property type="protein sequence ID" value="AAK81481.1"/>
    <property type="molecule type" value="Genomic_DNA"/>
</dbReference>
<dbReference type="OrthoDB" id="10004649at2"/>
<dbReference type="PATRIC" id="fig|272562.8.peg.3745"/>
<dbReference type="HOGENOM" id="CLU_1892494_0_0_9"/>